<feature type="compositionally biased region" description="Polar residues" evidence="1">
    <location>
        <begin position="362"/>
        <end position="377"/>
    </location>
</feature>
<feature type="region of interest" description="Disordered" evidence="1">
    <location>
        <begin position="634"/>
        <end position="693"/>
    </location>
</feature>
<dbReference type="GO" id="GO:0004222">
    <property type="term" value="F:metalloendopeptidase activity"/>
    <property type="evidence" value="ECO:0007669"/>
    <property type="project" value="InterPro"/>
</dbReference>
<dbReference type="PANTHER" id="PTHR21220">
    <property type="entry name" value="DNA-DEPENDENT METALLOPROTEASE SPRTN"/>
    <property type="match status" value="1"/>
</dbReference>
<dbReference type="AlphaFoldDB" id="F2EKG5"/>
<dbReference type="Pfam" id="PF10263">
    <property type="entry name" value="SprT-like"/>
    <property type="match status" value="1"/>
</dbReference>
<dbReference type="GO" id="GO:0003697">
    <property type="term" value="F:single-stranded DNA binding"/>
    <property type="evidence" value="ECO:0007669"/>
    <property type="project" value="InterPro"/>
</dbReference>
<proteinExistence type="evidence at transcript level"/>
<organism evidence="3">
    <name type="scientific">Hordeum vulgare subsp. vulgare</name>
    <name type="common">Domesticated barley</name>
    <dbReference type="NCBI Taxonomy" id="112509"/>
    <lineage>
        <taxon>Eukaryota</taxon>
        <taxon>Viridiplantae</taxon>
        <taxon>Streptophyta</taxon>
        <taxon>Embryophyta</taxon>
        <taxon>Tracheophyta</taxon>
        <taxon>Spermatophyta</taxon>
        <taxon>Magnoliopsida</taxon>
        <taxon>Liliopsida</taxon>
        <taxon>Poales</taxon>
        <taxon>Poaceae</taxon>
        <taxon>BOP clade</taxon>
        <taxon>Pooideae</taxon>
        <taxon>Triticodae</taxon>
        <taxon>Triticeae</taxon>
        <taxon>Hordeinae</taxon>
        <taxon>Hordeum</taxon>
    </lineage>
</organism>
<dbReference type="InterPro" id="IPR044245">
    <property type="entry name" value="Spartan"/>
</dbReference>
<name>F2EKG5_HORVV</name>
<dbReference type="PANTHER" id="PTHR21220:SF2">
    <property type="entry name" value="OS09G0407300 PROTEIN"/>
    <property type="match status" value="1"/>
</dbReference>
<feature type="compositionally biased region" description="Basic and acidic residues" evidence="1">
    <location>
        <begin position="402"/>
        <end position="418"/>
    </location>
</feature>
<feature type="compositionally biased region" description="Polar residues" evidence="1">
    <location>
        <begin position="314"/>
        <end position="325"/>
    </location>
</feature>
<feature type="region of interest" description="Disordered" evidence="1">
    <location>
        <begin position="262"/>
        <end position="341"/>
    </location>
</feature>
<evidence type="ECO:0000256" key="1">
    <source>
        <dbReference type="SAM" id="MobiDB-lite"/>
    </source>
</evidence>
<feature type="region of interest" description="Disordered" evidence="1">
    <location>
        <begin position="206"/>
        <end position="225"/>
    </location>
</feature>
<reference evidence="3" key="1">
    <citation type="journal article" date="2011" name="Plant Physiol.">
        <title>Comprehensive sequence analysis of 24,783 barley full-length cDNAs derived from 12 clone libraries.</title>
        <authorList>
            <person name="Matsumoto T."/>
            <person name="Tanaka T."/>
            <person name="Sakai H."/>
            <person name="Amano N."/>
            <person name="Kanamori H."/>
            <person name="Kurita K."/>
            <person name="Kikuta A."/>
            <person name="Kamiya K."/>
            <person name="Yamamoto M."/>
            <person name="Ikawa H."/>
            <person name="Fujii N."/>
            <person name="Hori K."/>
            <person name="Itoh T."/>
            <person name="Sato K."/>
        </authorList>
    </citation>
    <scope>NUCLEOTIDE SEQUENCE</scope>
    <source>
        <tissue evidence="3">Flower</tissue>
    </source>
</reference>
<evidence type="ECO:0000259" key="2">
    <source>
        <dbReference type="Pfam" id="PF10263"/>
    </source>
</evidence>
<dbReference type="InterPro" id="IPR006640">
    <property type="entry name" value="SprT-like_domain"/>
</dbReference>
<dbReference type="EMBL" id="AK376642">
    <property type="protein sequence ID" value="BAK07837.1"/>
    <property type="molecule type" value="mRNA"/>
</dbReference>
<accession>F2EKG5</accession>
<feature type="compositionally biased region" description="Polar residues" evidence="1">
    <location>
        <begin position="676"/>
        <end position="685"/>
    </location>
</feature>
<feature type="region of interest" description="Disordered" evidence="1">
    <location>
        <begin position="362"/>
        <end position="425"/>
    </location>
</feature>
<protein>
    <submittedName>
        <fullName evidence="3">Predicted protein</fullName>
    </submittedName>
</protein>
<evidence type="ECO:0000313" key="3">
    <source>
        <dbReference type="EMBL" id="BAK07837.1"/>
    </source>
</evidence>
<sequence length="712" mass="76099">MDPGAGDEDPGLWDLFRHYDELYFRCALANAAFSVEWVSPRTKAITCFGSCSFGDLHRITLYKPALQYRTNADTKNALLHLMIHAIIFLKHGLTSLGHGPVFRDWMDAINTCPCEDHARPTGGYCITTTHDFSQEKSCNIQGFLWKCESCGHTLVRAKKLKHPSDSCCIENVSQHPTCGNMLCHWHNHKMDCGGTYVLTKPPVTPQKMALKGGSSSSKKASNSNMPEDLQKAIVLSAAPPRRLTTEQELIAWAKREQLLTGSRGDATKSLGSSSPKKADASRKAIVLSAAPRTRGLKRKKTSGTSEERGFFSPGSCSNANPPRSDTSGKDPQRSGVRPCASQKKLKLVQDLVALEKHISRAATTGSTLKQPTKSGSSAKARRQHQQPEDCPKTAAQPAVPRTRSEPKQSSRAAPERRAARSKAGGSAERKEYVCFSLWQNFYESECSSGSAEPLVNKRTLRRKRQRERLVQRARSSSIKVRPDELASSGQTKPPSPDLEVIAVDVEVMAETPAGQSRPPAPSIDVLVDQVVTQAPGAGGQSQRPAPSMDVLVGQVVTQAPGVGRQSQPPAPSMDVLVGQVVTQAPGVGRQSQPPAPSMDVLVGQVVTQAPGVGRQSQPPAPSMDVLVGQVVTQAPGAGGQSQPPAPSMDIVTPLADRSDPSSSMDVAAAVAPAGQVMTQTPADQSQPPPAPCSIAAGQVILIGISDDDDDDD</sequence>
<feature type="domain" description="SprT-like" evidence="2">
    <location>
        <begin position="14"/>
        <end position="130"/>
    </location>
</feature>
<dbReference type="GO" id="GO:0006974">
    <property type="term" value="P:DNA damage response"/>
    <property type="evidence" value="ECO:0007669"/>
    <property type="project" value="InterPro"/>
</dbReference>
<feature type="compositionally biased region" description="Low complexity" evidence="1">
    <location>
        <begin position="207"/>
        <end position="225"/>
    </location>
</feature>
<feature type="region of interest" description="Disordered" evidence="1">
    <location>
        <begin position="448"/>
        <end position="496"/>
    </location>
</feature>